<feature type="compositionally biased region" description="Basic and acidic residues" evidence="1">
    <location>
        <begin position="308"/>
        <end position="324"/>
    </location>
</feature>
<feature type="region of interest" description="Disordered" evidence="1">
    <location>
        <begin position="240"/>
        <end position="263"/>
    </location>
</feature>
<dbReference type="RefSeq" id="XP_027616742.1">
    <property type="nucleotide sequence ID" value="XM_027760941.1"/>
</dbReference>
<name>A0A401GUG9_9APHY</name>
<feature type="compositionally biased region" description="Pro residues" evidence="1">
    <location>
        <begin position="240"/>
        <end position="249"/>
    </location>
</feature>
<proteinExistence type="predicted"/>
<evidence type="ECO:0000256" key="1">
    <source>
        <dbReference type="SAM" id="MobiDB-lite"/>
    </source>
</evidence>
<dbReference type="InParanoid" id="A0A401GUG9"/>
<comment type="caution">
    <text evidence="2">The sequence shown here is derived from an EMBL/GenBank/DDBJ whole genome shotgun (WGS) entry which is preliminary data.</text>
</comment>
<protein>
    <submittedName>
        <fullName evidence="2">Uncharacterized protein</fullName>
    </submittedName>
</protein>
<evidence type="ECO:0000313" key="2">
    <source>
        <dbReference type="EMBL" id="GBE85829.1"/>
    </source>
</evidence>
<feature type="region of interest" description="Disordered" evidence="1">
    <location>
        <begin position="1"/>
        <end position="70"/>
    </location>
</feature>
<feature type="compositionally biased region" description="Polar residues" evidence="1">
    <location>
        <begin position="329"/>
        <end position="341"/>
    </location>
</feature>
<accession>A0A401GUG9</accession>
<dbReference type="EMBL" id="BFAD01000008">
    <property type="protein sequence ID" value="GBE85829.1"/>
    <property type="molecule type" value="Genomic_DNA"/>
</dbReference>
<feature type="compositionally biased region" description="Basic and acidic residues" evidence="1">
    <location>
        <begin position="46"/>
        <end position="64"/>
    </location>
</feature>
<feature type="region of interest" description="Disordered" evidence="1">
    <location>
        <begin position="278"/>
        <end position="375"/>
    </location>
</feature>
<dbReference type="GeneID" id="38782746"/>
<organism evidence="2 3">
    <name type="scientific">Sparassis crispa</name>
    <dbReference type="NCBI Taxonomy" id="139825"/>
    <lineage>
        <taxon>Eukaryota</taxon>
        <taxon>Fungi</taxon>
        <taxon>Dikarya</taxon>
        <taxon>Basidiomycota</taxon>
        <taxon>Agaricomycotina</taxon>
        <taxon>Agaricomycetes</taxon>
        <taxon>Polyporales</taxon>
        <taxon>Sparassidaceae</taxon>
        <taxon>Sparassis</taxon>
    </lineage>
</organism>
<keyword evidence="3" id="KW-1185">Reference proteome</keyword>
<feature type="compositionally biased region" description="Basic and acidic residues" evidence="1">
    <location>
        <begin position="160"/>
        <end position="171"/>
    </location>
</feature>
<sequence>MGKSNDSTRKAASSTHQNQGADTEFSNEALPPMTSCSDPTLLPPPERNDATTSHREGGQPREDTAMIGRNEGVFSYPAMNTSVLASSSSSVETLKALNSAKTPLRTATSSNALSTAALVTPSTPTSSALPAYSSTIAHPASTSNQTSSPNPRPKFIHIPGETKEEKTELIRRGGAAFSRSIRSGQQRTHRSGVPPFPLRTIAHDTLVDRAWLYSVQRLEATRAYSDVVIEAMVVPSPRPKIPVMPPQPRMPRKSTQLEKKPTPRVVPVSDVKYNTFGAGEDGTQGHQFVDGSATPAVGRNAEPLILPDKGKGVSRGEDAGESRVDSGPPSHSLTFNLTTPTGEGREKGKKRARDPEDDDSLAGAQHGQARPRLKN</sequence>
<feature type="compositionally biased region" description="Polar residues" evidence="1">
    <location>
        <begin position="138"/>
        <end position="149"/>
    </location>
</feature>
<feature type="compositionally biased region" description="Polar residues" evidence="1">
    <location>
        <begin position="10"/>
        <end position="26"/>
    </location>
</feature>
<evidence type="ECO:0000313" key="3">
    <source>
        <dbReference type="Proteomes" id="UP000287166"/>
    </source>
</evidence>
<gene>
    <name evidence="2" type="ORF">SCP_0803510</name>
</gene>
<feature type="region of interest" description="Disordered" evidence="1">
    <location>
        <begin position="177"/>
        <end position="196"/>
    </location>
</feature>
<dbReference type="Proteomes" id="UP000287166">
    <property type="component" value="Unassembled WGS sequence"/>
</dbReference>
<feature type="region of interest" description="Disordered" evidence="1">
    <location>
        <begin position="138"/>
        <end position="172"/>
    </location>
</feature>
<dbReference type="AlphaFoldDB" id="A0A401GUG9"/>
<reference evidence="2 3" key="1">
    <citation type="journal article" date="2018" name="Sci. Rep.">
        <title>Genome sequence of the cauliflower mushroom Sparassis crispa (Hanabiratake) and its association with beneficial usage.</title>
        <authorList>
            <person name="Kiyama R."/>
            <person name="Furutani Y."/>
            <person name="Kawaguchi K."/>
            <person name="Nakanishi T."/>
        </authorList>
    </citation>
    <scope>NUCLEOTIDE SEQUENCE [LARGE SCALE GENOMIC DNA]</scope>
</reference>